<evidence type="ECO:0000256" key="1">
    <source>
        <dbReference type="SAM" id="MobiDB-lite"/>
    </source>
</evidence>
<keyword evidence="4" id="KW-1185">Reference proteome</keyword>
<accession>A0AAN6P6L4</accession>
<dbReference type="AlphaFoldDB" id="A0AAN6P6L4"/>
<evidence type="ECO:0000256" key="2">
    <source>
        <dbReference type="SAM" id="SignalP"/>
    </source>
</evidence>
<reference evidence="4" key="1">
    <citation type="journal article" date="2023" name="Mol. Phylogenet. Evol.">
        <title>Genome-scale phylogeny and comparative genomics of the fungal order Sordariales.</title>
        <authorList>
            <person name="Hensen N."/>
            <person name="Bonometti L."/>
            <person name="Westerberg I."/>
            <person name="Brannstrom I.O."/>
            <person name="Guillou S."/>
            <person name="Cros-Aarteil S."/>
            <person name="Calhoun S."/>
            <person name="Haridas S."/>
            <person name="Kuo A."/>
            <person name="Mondo S."/>
            <person name="Pangilinan J."/>
            <person name="Riley R."/>
            <person name="LaButti K."/>
            <person name="Andreopoulos B."/>
            <person name="Lipzen A."/>
            <person name="Chen C."/>
            <person name="Yan M."/>
            <person name="Daum C."/>
            <person name="Ng V."/>
            <person name="Clum A."/>
            <person name="Steindorff A."/>
            <person name="Ohm R.A."/>
            <person name="Martin F."/>
            <person name="Silar P."/>
            <person name="Natvig D.O."/>
            <person name="Lalanne C."/>
            <person name="Gautier V."/>
            <person name="Ament-Velasquez S.L."/>
            <person name="Kruys A."/>
            <person name="Hutchinson M.I."/>
            <person name="Powell A.J."/>
            <person name="Barry K."/>
            <person name="Miller A.N."/>
            <person name="Grigoriev I.V."/>
            <person name="Debuchy R."/>
            <person name="Gladieux P."/>
            <person name="Hiltunen Thoren M."/>
            <person name="Johannesson H."/>
        </authorList>
    </citation>
    <scope>NUCLEOTIDE SEQUENCE [LARGE SCALE GENOMIC DNA]</scope>
    <source>
        <strain evidence="4">CBS 284.82</strain>
    </source>
</reference>
<feature type="compositionally biased region" description="Basic and acidic residues" evidence="1">
    <location>
        <begin position="69"/>
        <end position="78"/>
    </location>
</feature>
<keyword evidence="2" id="KW-0732">Signal</keyword>
<proteinExistence type="predicted"/>
<comment type="caution">
    <text evidence="3">The sequence shown here is derived from an EMBL/GenBank/DDBJ whole genome shotgun (WGS) entry which is preliminary data.</text>
</comment>
<evidence type="ECO:0000313" key="4">
    <source>
        <dbReference type="Proteomes" id="UP001303115"/>
    </source>
</evidence>
<feature type="chain" id="PRO_5043040772" evidence="2">
    <location>
        <begin position="17"/>
        <end position="90"/>
    </location>
</feature>
<organism evidence="3 4">
    <name type="scientific">Parachaetomium inaequale</name>
    <dbReference type="NCBI Taxonomy" id="2588326"/>
    <lineage>
        <taxon>Eukaryota</taxon>
        <taxon>Fungi</taxon>
        <taxon>Dikarya</taxon>
        <taxon>Ascomycota</taxon>
        <taxon>Pezizomycotina</taxon>
        <taxon>Sordariomycetes</taxon>
        <taxon>Sordariomycetidae</taxon>
        <taxon>Sordariales</taxon>
        <taxon>Chaetomiaceae</taxon>
        <taxon>Parachaetomium</taxon>
    </lineage>
</organism>
<dbReference type="Proteomes" id="UP001303115">
    <property type="component" value="Unassembled WGS sequence"/>
</dbReference>
<feature type="compositionally biased region" description="Basic and acidic residues" evidence="1">
    <location>
        <begin position="47"/>
        <end position="58"/>
    </location>
</feature>
<sequence>MQLNLLILSLATAAAALPFGNLPRDNHMPSPPASRSDGDTVSTQDNHMPRDNHMRRDNNMPSPPSAKPQDNHATRRDNQMPAPPVDDDGN</sequence>
<feature type="signal peptide" evidence="2">
    <location>
        <begin position="1"/>
        <end position="16"/>
    </location>
</feature>
<gene>
    <name evidence="3" type="ORF">C8A01DRAFT_41834</name>
</gene>
<evidence type="ECO:0000313" key="3">
    <source>
        <dbReference type="EMBL" id="KAK4031715.1"/>
    </source>
</evidence>
<feature type="region of interest" description="Disordered" evidence="1">
    <location>
        <begin position="19"/>
        <end position="90"/>
    </location>
</feature>
<dbReference type="EMBL" id="MU854720">
    <property type="protein sequence ID" value="KAK4031715.1"/>
    <property type="molecule type" value="Genomic_DNA"/>
</dbReference>
<name>A0AAN6P6L4_9PEZI</name>
<protein>
    <submittedName>
        <fullName evidence="3">Uncharacterized protein</fullName>
    </submittedName>
</protein>